<reference evidence="2" key="1">
    <citation type="journal article" date="2019" name="Int. J. Syst. Evol. Microbiol.">
        <title>The Global Catalogue of Microorganisms (GCM) 10K type strain sequencing project: providing services to taxonomists for standard genome sequencing and annotation.</title>
        <authorList>
            <consortium name="The Broad Institute Genomics Platform"/>
            <consortium name="The Broad Institute Genome Sequencing Center for Infectious Disease"/>
            <person name="Wu L."/>
            <person name="Ma J."/>
        </authorList>
    </citation>
    <scope>NUCLEOTIDE SEQUENCE [LARGE SCALE GENOMIC DNA]</scope>
    <source>
        <strain evidence="2">TISTR 1535</strain>
    </source>
</reference>
<protein>
    <submittedName>
        <fullName evidence="1">Competence protein ComK</fullName>
    </submittedName>
</protein>
<proteinExistence type="predicted"/>
<gene>
    <name evidence="1" type="ORF">ACFSUO_08290</name>
</gene>
<name>A0ABW5V5J4_9BACI</name>
<evidence type="ECO:0000313" key="1">
    <source>
        <dbReference type="EMBL" id="MFD2760965.1"/>
    </source>
</evidence>
<dbReference type="Pfam" id="PF06338">
    <property type="entry name" value="ComK"/>
    <property type="match status" value="1"/>
</dbReference>
<accession>A0ABW5V5J4</accession>
<organism evidence="1 2">
    <name type="scientific">Lentibacillus juripiscarius</name>
    <dbReference type="NCBI Taxonomy" id="257446"/>
    <lineage>
        <taxon>Bacteria</taxon>
        <taxon>Bacillati</taxon>
        <taxon>Bacillota</taxon>
        <taxon>Bacilli</taxon>
        <taxon>Bacillales</taxon>
        <taxon>Bacillaceae</taxon>
        <taxon>Lentibacillus</taxon>
    </lineage>
</organism>
<comment type="caution">
    <text evidence="1">The sequence shown here is derived from an EMBL/GenBank/DDBJ whole genome shotgun (WGS) entry which is preliminary data.</text>
</comment>
<dbReference type="EMBL" id="JBHUNA010000018">
    <property type="protein sequence ID" value="MFD2760965.1"/>
    <property type="molecule type" value="Genomic_DNA"/>
</dbReference>
<evidence type="ECO:0000313" key="2">
    <source>
        <dbReference type="Proteomes" id="UP001597502"/>
    </source>
</evidence>
<dbReference type="InterPro" id="IPR010461">
    <property type="entry name" value="ComK"/>
</dbReference>
<sequence>MEGHYASPIYMISQQTKAILTKDSAYYRSLILETGRKKHSVYRPEQIIDHSCVLYGSTLEGRRKSVRKMLNVNSKVPVPVIPEKGVYMLPTSSSKKKDNVWLSYYHIKAVEQRDDRTYVTFYDGTGLYVNASLQSFDQQDKRTSQIIAKMNRSFFFGDNAFPWNPY</sequence>
<dbReference type="RefSeq" id="WP_382392974.1">
    <property type="nucleotide sequence ID" value="NZ_JBHUNA010000018.1"/>
</dbReference>
<keyword evidence="2" id="KW-1185">Reference proteome</keyword>
<dbReference type="Proteomes" id="UP001597502">
    <property type="component" value="Unassembled WGS sequence"/>
</dbReference>